<sequence>MLSILIFLLIYAGVSIAVYQLYDIYHSQNFADEEKRARIGKQEVEELANGAKEYRETGSSMGFIKGVKAFFGNDFDPRVALAAFSRADELPNVEPLLRRKNNIICNGKIRIRHPFGIKTNPPSKDSRGIAIALIIINCLLALFLGGLSVYSIGYDVPAAWMHDESVLMLLIYALILFTHLIAKADNYLNDLYQIGKLNKHFPARPLNQQPQDAGQPT</sequence>
<dbReference type="EMBL" id="FNCI01000002">
    <property type="protein sequence ID" value="SDF82742.1"/>
    <property type="molecule type" value="Genomic_DNA"/>
</dbReference>
<evidence type="ECO:0000313" key="3">
    <source>
        <dbReference type="Proteomes" id="UP000198641"/>
    </source>
</evidence>
<gene>
    <name evidence="2" type="ORF">SAMN05216571_102188</name>
</gene>
<evidence type="ECO:0000313" key="2">
    <source>
        <dbReference type="EMBL" id="SDF82742.1"/>
    </source>
</evidence>
<keyword evidence="1" id="KW-0472">Membrane</keyword>
<evidence type="ECO:0000256" key="1">
    <source>
        <dbReference type="SAM" id="Phobius"/>
    </source>
</evidence>
<feature type="transmembrane region" description="Helical" evidence="1">
    <location>
        <begin position="6"/>
        <end position="25"/>
    </location>
</feature>
<accession>A0A1G7P8X0</accession>
<keyword evidence="1" id="KW-1133">Transmembrane helix</keyword>
<reference evidence="2 3" key="1">
    <citation type="submission" date="2016-10" db="EMBL/GenBank/DDBJ databases">
        <authorList>
            <person name="de Groot N.N."/>
        </authorList>
    </citation>
    <scope>NUCLEOTIDE SEQUENCE [LARGE SCALE GENOMIC DNA]</scope>
    <source>
        <strain evidence="2 3">BH539</strain>
    </source>
</reference>
<protein>
    <submittedName>
        <fullName evidence="2">Uncharacterized protein</fullName>
    </submittedName>
</protein>
<dbReference type="OrthoDB" id="6158580at2"/>
<proteinExistence type="predicted"/>
<name>A0A1G7P8X0_9GAMM</name>
<dbReference type="Proteomes" id="UP000198641">
    <property type="component" value="Unassembled WGS sequence"/>
</dbReference>
<dbReference type="RefSeq" id="WP_092523166.1">
    <property type="nucleotide sequence ID" value="NZ_FNCI01000002.1"/>
</dbReference>
<keyword evidence="1" id="KW-0812">Transmembrane</keyword>
<organism evidence="2 3">
    <name type="scientific">Onishia taeanensis</name>
    <dbReference type="NCBI Taxonomy" id="284577"/>
    <lineage>
        <taxon>Bacteria</taxon>
        <taxon>Pseudomonadati</taxon>
        <taxon>Pseudomonadota</taxon>
        <taxon>Gammaproteobacteria</taxon>
        <taxon>Oceanospirillales</taxon>
        <taxon>Halomonadaceae</taxon>
        <taxon>Onishia</taxon>
    </lineage>
</organism>
<dbReference type="AlphaFoldDB" id="A0A1G7P8X0"/>
<feature type="transmembrane region" description="Helical" evidence="1">
    <location>
        <begin position="128"/>
        <end position="153"/>
    </location>
</feature>
<feature type="transmembrane region" description="Helical" evidence="1">
    <location>
        <begin position="165"/>
        <end position="182"/>
    </location>
</feature>
<keyword evidence="3" id="KW-1185">Reference proteome</keyword>